<keyword evidence="5 8" id="KW-0378">Hydrolase</keyword>
<name>R7ZJK7_LYSSH</name>
<dbReference type="eggNOG" id="COG0557">
    <property type="taxonomic scope" value="Bacteria"/>
</dbReference>
<dbReference type="SMART" id="SM00316">
    <property type="entry name" value="S1"/>
    <property type="match status" value="1"/>
</dbReference>
<dbReference type="EC" id="3.1.13.1" evidence="8"/>
<dbReference type="InterPro" id="IPR011129">
    <property type="entry name" value="CSD"/>
</dbReference>
<evidence type="ECO:0000256" key="5">
    <source>
        <dbReference type="ARBA" id="ARBA00022801"/>
    </source>
</evidence>
<dbReference type="Pfam" id="PF08206">
    <property type="entry name" value="OB_RNB"/>
    <property type="match status" value="1"/>
</dbReference>
<dbReference type="RefSeq" id="WP_010857415.1">
    <property type="nucleotide sequence ID" value="NZ_KB933398.1"/>
</dbReference>
<evidence type="ECO:0000256" key="9">
    <source>
        <dbReference type="SAM" id="MobiDB-lite"/>
    </source>
</evidence>
<proteinExistence type="inferred from homology"/>
<organism evidence="11 12">
    <name type="scientific">Lysinibacillus sphaericus OT4b.31</name>
    <dbReference type="NCBI Taxonomy" id="1285586"/>
    <lineage>
        <taxon>Bacteria</taxon>
        <taxon>Bacillati</taxon>
        <taxon>Bacillota</taxon>
        <taxon>Bacilli</taxon>
        <taxon>Bacillales</taxon>
        <taxon>Bacillaceae</taxon>
        <taxon>Lysinibacillus</taxon>
    </lineage>
</organism>
<dbReference type="GO" id="GO:0008859">
    <property type="term" value="F:exoribonuclease II activity"/>
    <property type="evidence" value="ECO:0007669"/>
    <property type="project" value="UniProtKB-UniRule"/>
</dbReference>
<dbReference type="Pfam" id="PF00575">
    <property type="entry name" value="S1"/>
    <property type="match status" value="1"/>
</dbReference>
<dbReference type="InterPro" id="IPR040476">
    <property type="entry name" value="CSD2"/>
</dbReference>
<dbReference type="CDD" id="cd04471">
    <property type="entry name" value="S1_RNase_R"/>
    <property type="match status" value="1"/>
</dbReference>
<comment type="function">
    <text evidence="8">3'-5' exoribonuclease that releases 5'-nucleoside monophosphates and is involved in maturation of structured RNAs.</text>
</comment>
<dbReference type="AlphaFoldDB" id="R7ZJK7"/>
<comment type="similarity">
    <text evidence="8">Belongs to the RNR ribonuclease family. RNase R subfamily.</text>
</comment>
<protein>
    <recommendedName>
        <fullName evidence="8">Ribonuclease R</fullName>
        <shortName evidence="8">RNase R</shortName>
        <ecNumber evidence="8">3.1.13.1</ecNumber>
    </recommendedName>
</protein>
<dbReference type="PANTHER" id="PTHR23355">
    <property type="entry name" value="RIBONUCLEASE"/>
    <property type="match status" value="1"/>
</dbReference>
<dbReference type="GO" id="GO:0006402">
    <property type="term" value="P:mRNA catabolic process"/>
    <property type="evidence" value="ECO:0007669"/>
    <property type="project" value="TreeGrafter"/>
</dbReference>
<dbReference type="PROSITE" id="PS50126">
    <property type="entry name" value="S1"/>
    <property type="match status" value="1"/>
</dbReference>
<dbReference type="GO" id="GO:0003723">
    <property type="term" value="F:RNA binding"/>
    <property type="evidence" value="ECO:0007669"/>
    <property type="project" value="UniProtKB-UniRule"/>
</dbReference>
<dbReference type="PANTHER" id="PTHR23355:SF9">
    <property type="entry name" value="DIS3-LIKE EXONUCLEASE 2"/>
    <property type="match status" value="1"/>
</dbReference>
<comment type="catalytic activity">
    <reaction evidence="1 8">
        <text>Exonucleolytic cleavage in the 3'- to 5'-direction to yield nucleoside 5'-phosphates.</text>
        <dbReference type="EC" id="3.1.13.1"/>
    </reaction>
</comment>
<dbReference type="InterPro" id="IPR050180">
    <property type="entry name" value="RNR_Ribonuclease"/>
</dbReference>
<evidence type="ECO:0000256" key="3">
    <source>
        <dbReference type="ARBA" id="ARBA00022490"/>
    </source>
</evidence>
<dbReference type="FunFam" id="2.40.50.140:FF:000273">
    <property type="entry name" value="Ribonuclease R"/>
    <property type="match status" value="1"/>
</dbReference>
<evidence type="ECO:0000256" key="6">
    <source>
        <dbReference type="ARBA" id="ARBA00022839"/>
    </source>
</evidence>
<dbReference type="InterPro" id="IPR004476">
    <property type="entry name" value="RNase_II/RNase_R"/>
</dbReference>
<dbReference type="InterPro" id="IPR001900">
    <property type="entry name" value="RNase_II/R"/>
</dbReference>
<evidence type="ECO:0000313" key="12">
    <source>
        <dbReference type="Proteomes" id="UP000013911"/>
    </source>
</evidence>
<keyword evidence="6 8" id="KW-0269">Exonuclease</keyword>
<evidence type="ECO:0000256" key="8">
    <source>
        <dbReference type="HAMAP-Rule" id="MF_01895"/>
    </source>
</evidence>
<dbReference type="HAMAP" id="MF_01895">
    <property type="entry name" value="RNase_R"/>
    <property type="match status" value="1"/>
</dbReference>
<evidence type="ECO:0000256" key="4">
    <source>
        <dbReference type="ARBA" id="ARBA00022722"/>
    </source>
</evidence>
<dbReference type="GO" id="GO:0005829">
    <property type="term" value="C:cytosol"/>
    <property type="evidence" value="ECO:0007669"/>
    <property type="project" value="TreeGrafter"/>
</dbReference>
<evidence type="ECO:0000259" key="10">
    <source>
        <dbReference type="PROSITE" id="PS50126"/>
    </source>
</evidence>
<dbReference type="OrthoDB" id="9764149at2"/>
<dbReference type="Proteomes" id="UP000013911">
    <property type="component" value="Unassembled WGS sequence"/>
</dbReference>
<accession>R7ZJK7</accession>
<dbReference type="InterPro" id="IPR011805">
    <property type="entry name" value="RNase_R"/>
</dbReference>
<gene>
    <name evidence="8" type="primary">rnr</name>
    <name evidence="11" type="ORF">H131_02238</name>
</gene>
<dbReference type="NCBIfam" id="TIGR02063">
    <property type="entry name" value="RNase_R"/>
    <property type="match status" value="1"/>
</dbReference>
<dbReference type="SMART" id="SM00357">
    <property type="entry name" value="CSP"/>
    <property type="match status" value="1"/>
</dbReference>
<dbReference type="InterPro" id="IPR013223">
    <property type="entry name" value="RNase_B_OB_dom"/>
</dbReference>
<dbReference type="NCBIfam" id="TIGR00358">
    <property type="entry name" value="3_prime_RNase"/>
    <property type="match status" value="1"/>
</dbReference>
<evidence type="ECO:0000256" key="2">
    <source>
        <dbReference type="ARBA" id="ARBA00004496"/>
    </source>
</evidence>
<dbReference type="Gene3D" id="2.40.50.140">
    <property type="entry name" value="Nucleic acid-binding proteins"/>
    <property type="match status" value="3"/>
</dbReference>
<dbReference type="PATRIC" id="fig|1285586.5.peg.447"/>
<dbReference type="InterPro" id="IPR003029">
    <property type="entry name" value="S1_domain"/>
</dbReference>
<sequence>MTEHKDSLQSRLVDFFGEEEYKPLTVGEIEDEFGFEDAEEFKELVKTLVRMEGQGLVVRSRSNRYGLPERMNLMRGKFIGHAKGFGFVAPDIEGMDDVFIPPHEVNGAINGDTVLIRVLKESFGDRREGTITKVVERGQTKFVGTFQANRGFGFVVLDDKKLPMDIFIAKGDTLGAVDGHKVVVEIATWPEDLKSATGYITKILGHKNDPGVDILSILYKHDIPPEFPDEVVTAAQRVPDEISQADLMGRRDLRHETIVTIDGADAKDLDDAVTVTKNVDGTYKLGVHIADVSYYVTQGSVLDIEAYDRATSVYLTDRVIPMIPHRLSNGICSLNPHVDRLTLSCEMIIDANGNVISHEIFQSVIKTTERMTYTDVYKILEEQDEALIARYEPLVPMFKNMAELSKILRHKREMRGAIDFDFKESKVIVDEDGWPVDIELRERTVAEKLIEDFMLAANETVAEHFHWMNVPFLYRIHEDPKPEKLQRFFEFVTNFGILIKGTGNTVHPKALQDVLTAIEGMPEEPVISTMLLRSMQQAKYYPESIGHFGLSTDFYTHFTSPIRRYPDLVVHRLIRTYLINKDTSRETVAQWGMAMDEIADHTSERERRAVDAERDTDALKKAQYMSDKIGEEFEGIVSSITNFGMFIELPNTIEGLVHISNMTDDYYRFDDRQMIMIGERTNRQFRIGDEVTVRVANVIIEESSIDFEIVGMVTSYGRTRKTTPTVIHARKNYNDNKDGRKGRRDDDTKSVRGDSSKRGDSNKRGDSSKRSDSSKPGERRESDRDPRGRRKDGSSPGPKKGVKQKQKFYEGVAKKGKKKKSKR</sequence>
<evidence type="ECO:0000256" key="1">
    <source>
        <dbReference type="ARBA" id="ARBA00001849"/>
    </source>
</evidence>
<evidence type="ECO:0000313" key="11">
    <source>
        <dbReference type="EMBL" id="EON74263.1"/>
    </source>
</evidence>
<comment type="subcellular location">
    <subcellularLocation>
        <location evidence="2 8">Cytoplasm</location>
    </subcellularLocation>
</comment>
<evidence type="ECO:0000256" key="7">
    <source>
        <dbReference type="ARBA" id="ARBA00022884"/>
    </source>
</evidence>
<keyword evidence="4 8" id="KW-0540">Nuclease</keyword>
<feature type="region of interest" description="Disordered" evidence="9">
    <location>
        <begin position="723"/>
        <end position="823"/>
    </location>
</feature>
<keyword evidence="7 8" id="KW-0694">RNA-binding</keyword>
<dbReference type="FunFam" id="2.40.50.140:FF:000213">
    <property type="entry name" value="Ribonuclease R"/>
    <property type="match status" value="1"/>
</dbReference>
<dbReference type="SUPFAM" id="SSF50249">
    <property type="entry name" value="Nucleic acid-binding proteins"/>
    <property type="match status" value="4"/>
</dbReference>
<feature type="domain" description="S1 motif" evidence="10">
    <location>
        <begin position="630"/>
        <end position="710"/>
    </location>
</feature>
<dbReference type="EMBL" id="AQPX01000005">
    <property type="protein sequence ID" value="EON74263.1"/>
    <property type="molecule type" value="Genomic_DNA"/>
</dbReference>
<dbReference type="InterPro" id="IPR012340">
    <property type="entry name" value="NA-bd_OB-fold"/>
</dbReference>
<dbReference type="HOGENOM" id="CLU_002333_4_1_9"/>
<feature type="compositionally biased region" description="Basic residues" evidence="9">
    <location>
        <begin position="814"/>
        <end position="823"/>
    </location>
</feature>
<dbReference type="PROSITE" id="PS01175">
    <property type="entry name" value="RIBONUCLEASE_II"/>
    <property type="match status" value="1"/>
</dbReference>
<dbReference type="InterPro" id="IPR022966">
    <property type="entry name" value="RNase_II/R_CS"/>
</dbReference>
<dbReference type="Pfam" id="PF00773">
    <property type="entry name" value="RNB"/>
    <property type="match status" value="1"/>
</dbReference>
<feature type="compositionally biased region" description="Basic and acidic residues" evidence="9">
    <location>
        <begin position="732"/>
        <end position="786"/>
    </location>
</feature>
<keyword evidence="3 8" id="KW-0963">Cytoplasm</keyword>
<comment type="caution">
    <text evidence="11">The sequence shown here is derived from an EMBL/GenBank/DDBJ whole genome shotgun (WGS) entry which is preliminary data.</text>
</comment>
<dbReference type="Pfam" id="PF17876">
    <property type="entry name" value="CSD2"/>
    <property type="match status" value="1"/>
</dbReference>
<dbReference type="SMART" id="SM00955">
    <property type="entry name" value="RNB"/>
    <property type="match status" value="1"/>
</dbReference>
<reference evidence="11 12" key="1">
    <citation type="submission" date="2013-04" db="EMBL/GenBank/DDBJ databases">
        <title>Draft genome of the heavy metal tolerant bacterium Lysinibacillus sphaericus strain OT4b.31.</title>
        <authorList>
            <person name="Pena-Montenegro T.D."/>
            <person name="Dussan J."/>
        </authorList>
    </citation>
    <scope>NUCLEOTIDE SEQUENCE [LARGE SCALE GENOMIC DNA]</scope>
    <source>
        <strain evidence="11 12">OT4b.31</strain>
    </source>
</reference>